<evidence type="ECO:0000256" key="5">
    <source>
        <dbReference type="RuleBase" id="RU367124"/>
    </source>
</evidence>
<comment type="domain">
    <text evidence="5">The RxLR-dEER motif acts to carry the protein into the host cell cytoplasm through binding to cell surface phosphatidylinositol-3-phosphate.</text>
</comment>
<evidence type="ECO:0000313" key="7">
    <source>
        <dbReference type="EMBL" id="KAG7395639.1"/>
    </source>
</evidence>
<dbReference type="InterPro" id="IPR031825">
    <property type="entry name" value="RXLR"/>
</dbReference>
<dbReference type="EMBL" id="JAGDFL010000196">
    <property type="protein sequence ID" value="KAG7395639.1"/>
    <property type="molecule type" value="Genomic_DNA"/>
</dbReference>
<keyword evidence="8" id="KW-1185">Reference proteome</keyword>
<feature type="chain" id="PRO_5035967881" description="RxLR effector protein" evidence="5">
    <location>
        <begin position="21"/>
        <end position="171"/>
    </location>
</feature>
<dbReference type="Pfam" id="PF16810">
    <property type="entry name" value="RXLR"/>
    <property type="match status" value="1"/>
</dbReference>
<dbReference type="GO" id="GO:0005576">
    <property type="term" value="C:extracellular region"/>
    <property type="evidence" value="ECO:0007669"/>
    <property type="project" value="UniProtKB-SubCell"/>
</dbReference>
<comment type="function">
    <text evidence="5">Effector that suppresses plant defense responses during pathogen infection.</text>
</comment>
<organism evidence="7 8">
    <name type="scientific">Phytophthora boehmeriae</name>
    <dbReference type="NCBI Taxonomy" id="109152"/>
    <lineage>
        <taxon>Eukaryota</taxon>
        <taxon>Sar</taxon>
        <taxon>Stramenopiles</taxon>
        <taxon>Oomycota</taxon>
        <taxon>Peronosporomycetes</taxon>
        <taxon>Peronosporales</taxon>
        <taxon>Peronosporaceae</taxon>
        <taxon>Phytophthora</taxon>
    </lineage>
</organism>
<accession>A0A8T1WUZ9</accession>
<evidence type="ECO:0000256" key="4">
    <source>
        <dbReference type="ARBA" id="ARBA00022729"/>
    </source>
</evidence>
<comment type="similarity">
    <text evidence="2 5">Belongs to the RxLR effector family.</text>
</comment>
<dbReference type="Proteomes" id="UP000693981">
    <property type="component" value="Unassembled WGS sequence"/>
</dbReference>
<protein>
    <recommendedName>
        <fullName evidence="5">RxLR effector protein</fullName>
    </recommendedName>
</protein>
<reference evidence="7" key="1">
    <citation type="submission" date="2021-02" db="EMBL/GenBank/DDBJ databases">
        <authorList>
            <person name="Palmer J.M."/>
        </authorList>
    </citation>
    <scope>NUCLEOTIDE SEQUENCE</scope>
    <source>
        <strain evidence="7">SCRP23</strain>
    </source>
</reference>
<feature type="compositionally biased region" description="Acidic residues" evidence="6">
    <location>
        <begin position="49"/>
        <end position="74"/>
    </location>
</feature>
<comment type="subcellular location">
    <subcellularLocation>
        <location evidence="1 5">Secreted</location>
    </subcellularLocation>
</comment>
<comment type="caution">
    <text evidence="7">The sequence shown here is derived from an EMBL/GenBank/DDBJ whole genome shotgun (WGS) entry which is preliminary data.</text>
</comment>
<evidence type="ECO:0000313" key="8">
    <source>
        <dbReference type="Proteomes" id="UP000693981"/>
    </source>
</evidence>
<evidence type="ECO:0000256" key="2">
    <source>
        <dbReference type="ARBA" id="ARBA00010400"/>
    </source>
</evidence>
<evidence type="ECO:0000256" key="3">
    <source>
        <dbReference type="ARBA" id="ARBA00022525"/>
    </source>
</evidence>
<keyword evidence="4 5" id="KW-0732">Signal</keyword>
<feature type="signal peptide" evidence="5">
    <location>
        <begin position="1"/>
        <end position="20"/>
    </location>
</feature>
<proteinExistence type="inferred from homology"/>
<keyword evidence="3 5" id="KW-0964">Secreted</keyword>
<feature type="region of interest" description="Disordered" evidence="6">
    <location>
        <begin position="47"/>
        <end position="75"/>
    </location>
</feature>
<dbReference type="AlphaFoldDB" id="A0A8T1WUZ9"/>
<sequence>MRLSCILLVASVALFTAGNALPASTNPDQIAVAKVDVPNDNRFLRSVDTDADEDDSVDVQDDADEDDSSEDQDEERMFNAISVMMGLKTADDVAAEVAKAAVKVSNNEFLQNLLKVDFRKKTFTRWKDTEHMFPEQAKRFMEMFTTEKRFMNIVTQYEDFFNGVLKLDDIV</sequence>
<gene>
    <name evidence="7" type="ORF">PHYBOEH_003396</name>
</gene>
<name>A0A8T1WUZ9_9STRA</name>
<evidence type="ECO:0000256" key="6">
    <source>
        <dbReference type="SAM" id="MobiDB-lite"/>
    </source>
</evidence>
<evidence type="ECO:0000256" key="1">
    <source>
        <dbReference type="ARBA" id="ARBA00004613"/>
    </source>
</evidence>